<keyword evidence="9" id="KW-1185">Reference proteome</keyword>
<proteinExistence type="inferred from homology"/>
<evidence type="ECO:0000313" key="9">
    <source>
        <dbReference type="Proteomes" id="UP000674318"/>
    </source>
</evidence>
<dbReference type="PANTHER" id="PTHR11952:SF2">
    <property type="entry name" value="LD24639P"/>
    <property type="match status" value="1"/>
</dbReference>
<dbReference type="GO" id="GO:0006048">
    <property type="term" value="P:UDP-N-acetylglucosamine biosynthetic process"/>
    <property type="evidence" value="ECO:0007669"/>
    <property type="project" value="TreeGrafter"/>
</dbReference>
<comment type="catalytic activity">
    <reaction evidence="6">
        <text>N-acetyl-alpha-D-glucosamine 1-phosphate + UTP + H(+) = UDP-N-acetyl-alpha-D-glucosamine + diphosphate</text>
        <dbReference type="Rhea" id="RHEA:13509"/>
        <dbReference type="ChEBI" id="CHEBI:15378"/>
        <dbReference type="ChEBI" id="CHEBI:33019"/>
        <dbReference type="ChEBI" id="CHEBI:46398"/>
        <dbReference type="ChEBI" id="CHEBI:57705"/>
        <dbReference type="ChEBI" id="CHEBI:57776"/>
        <dbReference type="EC" id="2.7.7.23"/>
    </reaction>
</comment>
<dbReference type="InterPro" id="IPR039741">
    <property type="entry name" value="UDP-sugar_pyrophosphorylase"/>
</dbReference>
<evidence type="ECO:0000256" key="2">
    <source>
        <dbReference type="ARBA" id="ARBA00010401"/>
    </source>
</evidence>
<sequence>MASKDALLAVLAGSGQDHLVNGYDALSPSEQATLAAQIQLYTNAQWRHMSAILRESLHHLNTSNSAAHALESGAVRGAPQILPPPADTIISVPALLAERPSELEAFRAAGMGVITRREGAVVVMAGGSGTRLGVTIPKGMFECDTLVGRRSLFAFHCQRIRRVEWMAAAAAGSSVPAGACRGAIPLVIMTSDQTDAATQKYFRDHDFFGMLPDQVFFVRQDSLPCYDEETGRVLMETRGRMCLAPSGNAGVYESLSKTPAAPPGSQSVLVQLRAKGVRYVQIGGVDNILARLGDPYLFGVAASRQAEVVIKTVPKLSATERVGVVVQVDGEWSIMEYTEIGSERSAETDLATGKLTFNCGNIASHCCSVDFLAHAAKHMETTTFYHAARKTIPTINGPAPAIKLEAFIFDAFRYAKDVPSRVERAKKEALPDAFQILQVDRNMEFAPIKNADGAAADTPTTAANLLLELHSKWVAAAVAAAPESSAEVSTDASGVYTAQQRVAALQRLRDGVCRWEISPLISYEGEGLAEYVGHLIRRSATGSGVMSLDESSIDRENLPRRKGQDGR</sequence>
<dbReference type="Proteomes" id="UP000674318">
    <property type="component" value="Unassembled WGS sequence"/>
</dbReference>
<comment type="similarity">
    <text evidence="2">Belongs to the UDPGP type 1 family.</text>
</comment>
<dbReference type="AlphaFoldDB" id="A0A836HZ78"/>
<dbReference type="InterPro" id="IPR002618">
    <property type="entry name" value="UDPGP_fam"/>
</dbReference>
<evidence type="ECO:0000313" key="8">
    <source>
        <dbReference type="EMBL" id="KAG5495227.1"/>
    </source>
</evidence>
<dbReference type="EMBL" id="JAFJZO010000033">
    <property type="protein sequence ID" value="KAG5495227.1"/>
    <property type="molecule type" value="Genomic_DNA"/>
</dbReference>
<evidence type="ECO:0000256" key="5">
    <source>
        <dbReference type="ARBA" id="ARBA00022695"/>
    </source>
</evidence>
<evidence type="ECO:0000256" key="4">
    <source>
        <dbReference type="ARBA" id="ARBA00022679"/>
    </source>
</evidence>
<accession>A0A836HZ78</accession>
<organism evidence="8 9">
    <name type="scientific">Porcisia hertigi</name>
    <dbReference type="NCBI Taxonomy" id="2761500"/>
    <lineage>
        <taxon>Eukaryota</taxon>
        <taxon>Discoba</taxon>
        <taxon>Euglenozoa</taxon>
        <taxon>Kinetoplastea</taxon>
        <taxon>Metakinetoplastina</taxon>
        <taxon>Trypanosomatida</taxon>
        <taxon>Trypanosomatidae</taxon>
        <taxon>Leishmaniinae</taxon>
        <taxon>Porcisia</taxon>
    </lineage>
</organism>
<dbReference type="OrthoDB" id="532420at2759"/>
<dbReference type="KEGG" id="phet:94288399"/>
<dbReference type="CDD" id="cd04193">
    <property type="entry name" value="UDPGlcNAc_PPase"/>
    <property type="match status" value="1"/>
</dbReference>
<keyword evidence="4" id="KW-0808">Transferase</keyword>
<protein>
    <recommendedName>
        <fullName evidence="3">UDP-N-acetylglucosamine diphosphorylase</fullName>
        <ecNumber evidence="3">2.7.7.23</ecNumber>
    </recommendedName>
</protein>
<evidence type="ECO:0000256" key="7">
    <source>
        <dbReference type="SAM" id="MobiDB-lite"/>
    </source>
</evidence>
<evidence type="ECO:0000256" key="6">
    <source>
        <dbReference type="ARBA" id="ARBA00048493"/>
    </source>
</evidence>
<dbReference type="RefSeq" id="XP_067754479.1">
    <property type="nucleotide sequence ID" value="XM_067898322.1"/>
</dbReference>
<evidence type="ECO:0000256" key="1">
    <source>
        <dbReference type="ARBA" id="ARBA00005208"/>
    </source>
</evidence>
<comment type="pathway">
    <text evidence="1">Nucleotide-sugar biosynthesis; UDP-N-acetyl-alpha-D-glucosamine biosynthesis; UDP-N-acetyl-alpha-D-glucosamine from N-acetyl-alpha-D-glucosamine 1-phosphate: step 1/1.</text>
</comment>
<dbReference type="InterPro" id="IPR029044">
    <property type="entry name" value="Nucleotide-diphossugar_trans"/>
</dbReference>
<dbReference type="Gene3D" id="3.90.550.10">
    <property type="entry name" value="Spore Coat Polysaccharide Biosynthesis Protein SpsA, Chain A"/>
    <property type="match status" value="1"/>
</dbReference>
<dbReference type="EC" id="2.7.7.23" evidence="3"/>
<keyword evidence="5" id="KW-0548">Nucleotidyltransferase</keyword>
<feature type="compositionally biased region" description="Basic and acidic residues" evidence="7">
    <location>
        <begin position="552"/>
        <end position="567"/>
    </location>
</feature>
<dbReference type="GeneID" id="94288399"/>
<name>A0A836HZ78_9TRYP</name>
<evidence type="ECO:0000256" key="3">
    <source>
        <dbReference type="ARBA" id="ARBA00012457"/>
    </source>
</evidence>
<reference evidence="8 9" key="1">
    <citation type="submission" date="2021-02" db="EMBL/GenBank/DDBJ databases">
        <title>Porcisia hertigi Genome sequencing and assembly.</title>
        <authorList>
            <person name="Almutairi H."/>
            <person name="Gatherer D."/>
        </authorList>
    </citation>
    <scope>NUCLEOTIDE SEQUENCE [LARGE SCALE GENOMIC DNA]</scope>
    <source>
        <strain evidence="8 9">C119</strain>
    </source>
</reference>
<dbReference type="Pfam" id="PF01704">
    <property type="entry name" value="UDPGP"/>
    <property type="match status" value="1"/>
</dbReference>
<dbReference type="GO" id="GO:0003977">
    <property type="term" value="F:UDP-N-acetylglucosamine diphosphorylase activity"/>
    <property type="evidence" value="ECO:0007669"/>
    <property type="project" value="UniProtKB-EC"/>
</dbReference>
<gene>
    <name evidence="8" type="ORF">JKF63_02282</name>
</gene>
<feature type="region of interest" description="Disordered" evidence="7">
    <location>
        <begin position="546"/>
        <end position="567"/>
    </location>
</feature>
<comment type="caution">
    <text evidence="8">The sequence shown here is derived from an EMBL/GenBank/DDBJ whole genome shotgun (WGS) entry which is preliminary data.</text>
</comment>
<dbReference type="PANTHER" id="PTHR11952">
    <property type="entry name" value="UDP- GLUCOSE PYROPHOSPHORYLASE"/>
    <property type="match status" value="1"/>
</dbReference>
<dbReference type="SUPFAM" id="SSF53448">
    <property type="entry name" value="Nucleotide-diphospho-sugar transferases"/>
    <property type="match status" value="1"/>
</dbReference>